<gene>
    <name evidence="4" type="ORF">SEMRO_919_G220140.1</name>
</gene>
<dbReference type="SUPFAM" id="SSF49482">
    <property type="entry name" value="Aromatic compound dioxygenase"/>
    <property type="match status" value="1"/>
</dbReference>
<sequence>MMLPKMSGCLRILFLLLVVFVDVAVSHGGSDKLARHLVIEDLSMVVVMADAEQTPGPFAEQDDDYVWTTNDLTAAGRAGAPGIGDQDRATVVNGIPMDMTVNVYNISDPTTGGTFMENIQVFLWHTDAAGVYSAADSEGTEGQVWCRGVQITDDRGQVRFRTILPGWYTGRAIHYHLRLRFMGATPFAATTQFYISDDDLEQYQTAEQYTNTQPVTPLAEDGIFNRLDAAVQDLLTLSMDGSVDTGFTTSISVGLLPAAYSQFQGDGAGSQNTRPDGDGPAGEGVELTFETTGPTTTTISTTTDEPTPVVTTEPTATPVTMEPTIATAVPTQVPTTTTTNTEEEAAPVSFTDAGDYPLSVPHGEDTPTASPPMGGGGAPRPTRPIVNNTLVAEGNSNITSPPVVPPQEEEEAEAEESSAEIATEEEEALVSRVDAEVSSVKSLATTSTRQHYLMLGARLLSTVALLVFY</sequence>
<evidence type="ECO:0000256" key="2">
    <source>
        <dbReference type="SAM" id="SignalP"/>
    </source>
</evidence>
<evidence type="ECO:0000259" key="3">
    <source>
        <dbReference type="Pfam" id="PF00775"/>
    </source>
</evidence>
<dbReference type="GO" id="GO:0008199">
    <property type="term" value="F:ferric iron binding"/>
    <property type="evidence" value="ECO:0007669"/>
    <property type="project" value="InterPro"/>
</dbReference>
<accession>A0A9N8EDI7</accession>
<feature type="signal peptide" evidence="2">
    <location>
        <begin position="1"/>
        <end position="28"/>
    </location>
</feature>
<dbReference type="Gene3D" id="2.60.130.10">
    <property type="entry name" value="Aromatic compound dioxygenase"/>
    <property type="match status" value="1"/>
</dbReference>
<name>A0A9N8EDI7_9STRA</name>
<proteinExistence type="predicted"/>
<comment type="caution">
    <text evidence="4">The sequence shown here is derived from an EMBL/GenBank/DDBJ whole genome shotgun (WGS) entry which is preliminary data.</text>
</comment>
<dbReference type="OrthoDB" id="7776735at2759"/>
<keyword evidence="2" id="KW-0732">Signal</keyword>
<dbReference type="PANTHER" id="PTHR34315:SF1">
    <property type="entry name" value="INTRADIOL RING-CLEAVAGE DIOXYGENASES DOMAIN-CONTAINING PROTEIN-RELATED"/>
    <property type="match status" value="1"/>
</dbReference>
<dbReference type="InterPro" id="IPR015889">
    <property type="entry name" value="Intradiol_dOase_core"/>
</dbReference>
<feature type="domain" description="Intradiol ring-cleavage dioxygenases" evidence="3">
    <location>
        <begin position="113"/>
        <end position="171"/>
    </location>
</feature>
<protein>
    <submittedName>
        <fullName evidence="4">Protocatechuate 3,4-dioxygenase</fullName>
    </submittedName>
</protein>
<feature type="compositionally biased region" description="Acidic residues" evidence="1">
    <location>
        <begin position="407"/>
        <end position="424"/>
    </location>
</feature>
<feature type="compositionally biased region" description="Polar residues" evidence="1">
    <location>
        <begin position="264"/>
        <end position="274"/>
    </location>
</feature>
<feature type="region of interest" description="Disordered" evidence="1">
    <location>
        <begin position="292"/>
        <end position="315"/>
    </location>
</feature>
<dbReference type="GO" id="GO:0016702">
    <property type="term" value="F:oxidoreductase activity, acting on single donors with incorporation of molecular oxygen, incorporation of two atoms of oxygen"/>
    <property type="evidence" value="ECO:0007669"/>
    <property type="project" value="InterPro"/>
</dbReference>
<organism evidence="4 5">
    <name type="scientific">Seminavis robusta</name>
    <dbReference type="NCBI Taxonomy" id="568900"/>
    <lineage>
        <taxon>Eukaryota</taxon>
        <taxon>Sar</taxon>
        <taxon>Stramenopiles</taxon>
        <taxon>Ochrophyta</taxon>
        <taxon>Bacillariophyta</taxon>
        <taxon>Bacillariophyceae</taxon>
        <taxon>Bacillariophycidae</taxon>
        <taxon>Naviculales</taxon>
        <taxon>Naviculaceae</taxon>
        <taxon>Seminavis</taxon>
    </lineage>
</organism>
<evidence type="ECO:0000313" key="5">
    <source>
        <dbReference type="Proteomes" id="UP001153069"/>
    </source>
</evidence>
<dbReference type="Proteomes" id="UP001153069">
    <property type="component" value="Unassembled WGS sequence"/>
</dbReference>
<feature type="region of interest" description="Disordered" evidence="1">
    <location>
        <begin position="393"/>
        <end position="424"/>
    </location>
</feature>
<feature type="chain" id="PRO_5040297895" evidence="2">
    <location>
        <begin position="29"/>
        <end position="469"/>
    </location>
</feature>
<dbReference type="EMBL" id="CAICTM010000917">
    <property type="protein sequence ID" value="CAB9518259.1"/>
    <property type="molecule type" value="Genomic_DNA"/>
</dbReference>
<feature type="region of interest" description="Disordered" evidence="1">
    <location>
        <begin position="264"/>
        <end position="283"/>
    </location>
</feature>
<evidence type="ECO:0000313" key="4">
    <source>
        <dbReference type="EMBL" id="CAB9518259.1"/>
    </source>
</evidence>
<evidence type="ECO:0000256" key="1">
    <source>
        <dbReference type="SAM" id="MobiDB-lite"/>
    </source>
</evidence>
<dbReference type="InterPro" id="IPR000627">
    <property type="entry name" value="Intradiol_dOase_C"/>
</dbReference>
<keyword evidence="5" id="KW-1185">Reference proteome</keyword>
<dbReference type="PANTHER" id="PTHR34315">
    <property type="match status" value="1"/>
</dbReference>
<reference evidence="4" key="1">
    <citation type="submission" date="2020-06" db="EMBL/GenBank/DDBJ databases">
        <authorList>
            <consortium name="Plant Systems Biology data submission"/>
        </authorList>
    </citation>
    <scope>NUCLEOTIDE SEQUENCE</scope>
    <source>
        <strain evidence="4">D6</strain>
    </source>
</reference>
<dbReference type="AlphaFoldDB" id="A0A9N8EDI7"/>
<dbReference type="Pfam" id="PF00775">
    <property type="entry name" value="Dioxygenase_C"/>
    <property type="match status" value="1"/>
</dbReference>